<dbReference type="InterPro" id="IPR039455">
    <property type="entry name" value="EPFL"/>
</dbReference>
<evidence type="ECO:0000256" key="5">
    <source>
        <dbReference type="ARBA" id="ARBA00022729"/>
    </source>
</evidence>
<reference evidence="8 9" key="1">
    <citation type="submission" date="2024-02" db="EMBL/GenBank/DDBJ databases">
        <authorList>
            <person name="Vignale AGUSTIN F."/>
            <person name="Sosa J E."/>
            <person name="Modenutti C."/>
        </authorList>
    </citation>
    <scope>NUCLEOTIDE SEQUENCE [LARGE SCALE GENOMIC DNA]</scope>
</reference>
<keyword evidence="3 7" id="KW-0217">Developmental protein</keyword>
<gene>
    <name evidence="8" type="ORF">ILEXP_LOCUS34016</name>
</gene>
<evidence type="ECO:0000256" key="7">
    <source>
        <dbReference type="RuleBase" id="RU367102"/>
    </source>
</evidence>
<evidence type="ECO:0000256" key="1">
    <source>
        <dbReference type="ARBA" id="ARBA00004613"/>
    </source>
</evidence>
<keyword evidence="5" id="KW-0732">Signal</keyword>
<name>A0ABC8T624_9AQUA</name>
<organism evidence="8 9">
    <name type="scientific">Ilex paraguariensis</name>
    <name type="common">yerba mate</name>
    <dbReference type="NCBI Taxonomy" id="185542"/>
    <lineage>
        <taxon>Eukaryota</taxon>
        <taxon>Viridiplantae</taxon>
        <taxon>Streptophyta</taxon>
        <taxon>Embryophyta</taxon>
        <taxon>Tracheophyta</taxon>
        <taxon>Spermatophyta</taxon>
        <taxon>Magnoliopsida</taxon>
        <taxon>eudicotyledons</taxon>
        <taxon>Gunneridae</taxon>
        <taxon>Pentapetalae</taxon>
        <taxon>asterids</taxon>
        <taxon>campanulids</taxon>
        <taxon>Aquifoliales</taxon>
        <taxon>Aquifoliaceae</taxon>
        <taxon>Ilex</taxon>
    </lineage>
</organism>
<evidence type="ECO:0000256" key="4">
    <source>
        <dbReference type="ARBA" id="ARBA00022525"/>
    </source>
</evidence>
<accession>A0ABC8T624</accession>
<dbReference type="EMBL" id="CAUOFW020004281">
    <property type="protein sequence ID" value="CAK9164871.1"/>
    <property type="molecule type" value="Genomic_DNA"/>
</dbReference>
<evidence type="ECO:0000313" key="9">
    <source>
        <dbReference type="Proteomes" id="UP001642360"/>
    </source>
</evidence>
<keyword evidence="9" id="KW-1185">Reference proteome</keyword>
<evidence type="ECO:0000313" key="8">
    <source>
        <dbReference type="EMBL" id="CAK9164871.1"/>
    </source>
</evidence>
<comment type="function">
    <text evidence="7">Controls stomatal patterning.</text>
</comment>
<comment type="subcellular location">
    <subcellularLocation>
        <location evidence="1 7">Secreted</location>
    </subcellularLocation>
</comment>
<dbReference type="PANTHER" id="PTHR33109">
    <property type="entry name" value="EPIDERMAL PATTERNING FACTOR-LIKE PROTEIN 4"/>
    <property type="match status" value="1"/>
</dbReference>
<keyword evidence="6" id="KW-1015">Disulfide bond</keyword>
<protein>
    <recommendedName>
        <fullName evidence="7">Epidermal patterning factor-like protein</fullName>
    </recommendedName>
</protein>
<dbReference type="AlphaFoldDB" id="A0ABC8T624"/>
<proteinExistence type="inferred from homology"/>
<dbReference type="GO" id="GO:0005576">
    <property type="term" value="C:extracellular region"/>
    <property type="evidence" value="ECO:0007669"/>
    <property type="project" value="UniProtKB-SubCell"/>
</dbReference>
<comment type="similarity">
    <text evidence="2 7">Belongs to the plant cysteine rich small secretory peptide family. Epidermal patterning factor subfamily.</text>
</comment>
<evidence type="ECO:0000256" key="3">
    <source>
        <dbReference type="ARBA" id="ARBA00022473"/>
    </source>
</evidence>
<dbReference type="GO" id="GO:0010052">
    <property type="term" value="P:guard cell differentiation"/>
    <property type="evidence" value="ECO:0007669"/>
    <property type="project" value="UniProtKB-UniRule"/>
</dbReference>
<comment type="caution">
    <text evidence="8">The sequence shown here is derived from an EMBL/GenBank/DDBJ whole genome shotgun (WGS) entry which is preliminary data.</text>
</comment>
<sequence>MEMSCLDDPMIIHKTFNQLGNDVPVQRVSSSYSETLQRRNMLLGSRPPGCVDKCMNCRPCKATLVIPSHDQRKGYRESSHREDDSYYLLSWKCICGDKLFHP</sequence>
<evidence type="ECO:0000256" key="6">
    <source>
        <dbReference type="ARBA" id="ARBA00023157"/>
    </source>
</evidence>
<dbReference type="Proteomes" id="UP001642360">
    <property type="component" value="Unassembled WGS sequence"/>
</dbReference>
<keyword evidence="4 7" id="KW-0964">Secreted</keyword>
<dbReference type="Pfam" id="PF17181">
    <property type="entry name" value="EPF"/>
    <property type="match status" value="1"/>
</dbReference>
<evidence type="ECO:0000256" key="2">
    <source>
        <dbReference type="ARBA" id="ARBA00008127"/>
    </source>
</evidence>
<dbReference type="PANTHER" id="PTHR33109:SF60">
    <property type="entry name" value="EPIDERMAL PATTERNING FACTOR-LIKE PROTEIN 8"/>
    <property type="match status" value="1"/>
</dbReference>